<keyword evidence="2" id="KW-0808">Transferase</keyword>
<dbReference type="GO" id="GO:0004674">
    <property type="term" value="F:protein serine/threonine kinase activity"/>
    <property type="evidence" value="ECO:0007669"/>
    <property type="project" value="UniProtKB-KW"/>
</dbReference>
<keyword evidence="2" id="KW-0418">Kinase</keyword>
<gene>
    <name evidence="2" type="ORF">F511_11549</name>
</gene>
<dbReference type="Proteomes" id="UP000250235">
    <property type="component" value="Unassembled WGS sequence"/>
</dbReference>
<evidence type="ECO:0000313" key="2">
    <source>
        <dbReference type="EMBL" id="KZV50870.1"/>
    </source>
</evidence>
<protein>
    <submittedName>
        <fullName evidence="2">Serine/threonine protein kinase</fullName>
    </submittedName>
</protein>
<keyword evidence="3" id="KW-1185">Reference proteome</keyword>
<name>A0A2Z7CUV4_9LAMI</name>
<keyword evidence="2" id="KW-0723">Serine/threonine-protein kinase</keyword>
<organism evidence="2 3">
    <name type="scientific">Dorcoceras hygrometricum</name>
    <dbReference type="NCBI Taxonomy" id="472368"/>
    <lineage>
        <taxon>Eukaryota</taxon>
        <taxon>Viridiplantae</taxon>
        <taxon>Streptophyta</taxon>
        <taxon>Embryophyta</taxon>
        <taxon>Tracheophyta</taxon>
        <taxon>Spermatophyta</taxon>
        <taxon>Magnoliopsida</taxon>
        <taxon>eudicotyledons</taxon>
        <taxon>Gunneridae</taxon>
        <taxon>Pentapetalae</taxon>
        <taxon>asterids</taxon>
        <taxon>lamiids</taxon>
        <taxon>Lamiales</taxon>
        <taxon>Gesneriaceae</taxon>
        <taxon>Didymocarpoideae</taxon>
        <taxon>Trichosporeae</taxon>
        <taxon>Loxocarpinae</taxon>
        <taxon>Dorcoceras</taxon>
    </lineage>
</organism>
<accession>A0A2Z7CUV4</accession>
<evidence type="ECO:0000256" key="1">
    <source>
        <dbReference type="SAM" id="MobiDB-lite"/>
    </source>
</evidence>
<proteinExistence type="predicted"/>
<evidence type="ECO:0000313" key="3">
    <source>
        <dbReference type="Proteomes" id="UP000250235"/>
    </source>
</evidence>
<dbReference type="EMBL" id="KQ992322">
    <property type="protein sequence ID" value="KZV50870.1"/>
    <property type="molecule type" value="Genomic_DNA"/>
</dbReference>
<reference evidence="2 3" key="1">
    <citation type="journal article" date="2015" name="Proc. Natl. Acad. Sci. U.S.A.">
        <title>The resurrection genome of Boea hygrometrica: A blueprint for survival of dehydration.</title>
        <authorList>
            <person name="Xiao L."/>
            <person name="Yang G."/>
            <person name="Zhang L."/>
            <person name="Yang X."/>
            <person name="Zhao S."/>
            <person name="Ji Z."/>
            <person name="Zhou Q."/>
            <person name="Hu M."/>
            <person name="Wang Y."/>
            <person name="Chen M."/>
            <person name="Xu Y."/>
            <person name="Jin H."/>
            <person name="Xiao X."/>
            <person name="Hu G."/>
            <person name="Bao F."/>
            <person name="Hu Y."/>
            <person name="Wan P."/>
            <person name="Li L."/>
            <person name="Deng X."/>
            <person name="Kuang T."/>
            <person name="Xiang C."/>
            <person name="Zhu J.K."/>
            <person name="Oliver M.J."/>
            <person name="He Y."/>
        </authorList>
    </citation>
    <scope>NUCLEOTIDE SEQUENCE [LARGE SCALE GENOMIC DNA]</scope>
    <source>
        <strain evidence="3">cv. XS01</strain>
    </source>
</reference>
<feature type="region of interest" description="Disordered" evidence="1">
    <location>
        <begin position="85"/>
        <end position="167"/>
    </location>
</feature>
<feature type="compositionally biased region" description="Polar residues" evidence="1">
    <location>
        <begin position="129"/>
        <end position="138"/>
    </location>
</feature>
<sequence length="181" mass="20071">MQNSSVLLVQADEGVSVLVVDRIGDFYRNLPRRADVIVTTVGARHKCQQDFTFWHETSAIPFETVQRERLTSFARDLRLAVRLLNSTQQASTPPEPPPGYQLKRTTVADRQSGPRPDSRHLRQPALEGLTNSAWTETPQRGGRNKSGEGAAATALGGGRRRREAWRGGGGRIQVEARVFLV</sequence>
<dbReference type="AlphaFoldDB" id="A0A2Z7CUV4"/>